<evidence type="ECO:0000256" key="3">
    <source>
        <dbReference type="ARBA" id="ARBA00022833"/>
    </source>
</evidence>
<dbReference type="SMART" id="SM00614">
    <property type="entry name" value="ZnF_BED"/>
    <property type="match status" value="1"/>
</dbReference>
<protein>
    <recommendedName>
        <fullName evidence="6">BED-type domain-containing protein</fullName>
    </recommendedName>
</protein>
<feature type="region of interest" description="Disordered" evidence="5">
    <location>
        <begin position="286"/>
        <end position="310"/>
    </location>
</feature>
<feature type="region of interest" description="Disordered" evidence="5">
    <location>
        <begin position="142"/>
        <end position="218"/>
    </location>
</feature>
<feature type="domain" description="BED-type" evidence="6">
    <location>
        <begin position="113"/>
        <end position="168"/>
    </location>
</feature>
<name>A0ABX8I3I8_9ASCO</name>
<dbReference type="Pfam" id="PF02892">
    <property type="entry name" value="zf-BED"/>
    <property type="match status" value="1"/>
</dbReference>
<evidence type="ECO:0000256" key="4">
    <source>
        <dbReference type="PROSITE-ProRule" id="PRU00027"/>
    </source>
</evidence>
<keyword evidence="2 4" id="KW-0863">Zinc-finger</keyword>
<dbReference type="PROSITE" id="PS50808">
    <property type="entry name" value="ZF_BED"/>
    <property type="match status" value="1"/>
</dbReference>
<evidence type="ECO:0000313" key="8">
    <source>
        <dbReference type="Proteomes" id="UP000825434"/>
    </source>
</evidence>
<feature type="compositionally biased region" description="Basic and acidic residues" evidence="5">
    <location>
        <begin position="80"/>
        <end position="89"/>
    </location>
</feature>
<organism evidence="7 8">
    <name type="scientific">Candidozyma haemuli</name>
    <dbReference type="NCBI Taxonomy" id="45357"/>
    <lineage>
        <taxon>Eukaryota</taxon>
        <taxon>Fungi</taxon>
        <taxon>Dikarya</taxon>
        <taxon>Ascomycota</taxon>
        <taxon>Saccharomycotina</taxon>
        <taxon>Pichiomycetes</taxon>
        <taxon>Metschnikowiaceae</taxon>
        <taxon>Candidozyma</taxon>
    </lineage>
</organism>
<evidence type="ECO:0000256" key="5">
    <source>
        <dbReference type="SAM" id="MobiDB-lite"/>
    </source>
</evidence>
<dbReference type="Proteomes" id="UP000825434">
    <property type="component" value="Chromosome 2"/>
</dbReference>
<gene>
    <name evidence="7" type="ORF">CA3LBN_002105</name>
</gene>
<sequence>MSYYNASNAHLAFPSYPQQGLQRNMSGLNTLSGSVPQLHQQYRNHLPQQLQTGQNSTAPGANQPNPQTANSESSPAESQDGAKADKNTDPELDDDKLSKRERKNRPGQKFGAKKKSWVWTWFVQDSRDPNVAVCDYCGKIITRQPSDKGSPKKLSEHLKTHKLSRDSINTSRSVPVDGNGITYSPSGLSMPNYKNYQNQNQNNQGSGSSNQNMSNPQLGSMLQHSLQNQSLENDDMPQPKPTKYRRTGPMNGVQGVGSVPTSNSQGSSRINSISGVNVDERLMNNSHQGQNHTQNQSQLARNTASGSPVQYGRRYISPNFDNAPYSAGKFHKHLLHFLADNKLSIRLLKSHSFQQLIYDLRPDSITDLLELTGLYSSFVEVSRVDTDPEAQEGHQTSLAETNVVNTLAQNLPRGD</sequence>
<evidence type="ECO:0000259" key="6">
    <source>
        <dbReference type="PROSITE" id="PS50808"/>
    </source>
</evidence>
<feature type="compositionally biased region" description="Basic and acidic residues" evidence="5">
    <location>
        <begin position="145"/>
        <end position="158"/>
    </location>
</feature>
<proteinExistence type="predicted"/>
<reference evidence="7 8" key="1">
    <citation type="submission" date="2021-06" db="EMBL/GenBank/DDBJ databases">
        <title>Candida outbreak in Lebanon.</title>
        <authorList>
            <person name="Finianos M."/>
        </authorList>
    </citation>
    <scope>NUCLEOTIDE SEQUENCE [LARGE SCALE GENOMIC DNA]</scope>
    <source>
        <strain evidence="7">CA3LBN</strain>
    </source>
</reference>
<dbReference type="EMBL" id="CP076662">
    <property type="protein sequence ID" value="QWU87840.1"/>
    <property type="molecule type" value="Genomic_DNA"/>
</dbReference>
<evidence type="ECO:0000313" key="7">
    <source>
        <dbReference type="EMBL" id="QWU87840.1"/>
    </source>
</evidence>
<evidence type="ECO:0000256" key="1">
    <source>
        <dbReference type="ARBA" id="ARBA00022723"/>
    </source>
</evidence>
<feature type="region of interest" description="Disordered" evidence="5">
    <location>
        <begin position="50"/>
        <end position="110"/>
    </location>
</feature>
<feature type="compositionally biased region" description="Low complexity" evidence="5">
    <location>
        <begin position="190"/>
        <end position="217"/>
    </location>
</feature>
<evidence type="ECO:0000256" key="2">
    <source>
        <dbReference type="ARBA" id="ARBA00022771"/>
    </source>
</evidence>
<feature type="region of interest" description="Disordered" evidence="5">
    <location>
        <begin position="231"/>
        <end position="271"/>
    </location>
</feature>
<keyword evidence="1" id="KW-0479">Metal-binding</keyword>
<keyword evidence="3" id="KW-0862">Zinc</keyword>
<feature type="compositionally biased region" description="Polar residues" evidence="5">
    <location>
        <begin position="286"/>
        <end position="308"/>
    </location>
</feature>
<feature type="compositionally biased region" description="Polar residues" evidence="5">
    <location>
        <begin position="259"/>
        <end position="271"/>
    </location>
</feature>
<keyword evidence="8" id="KW-1185">Reference proteome</keyword>
<feature type="compositionally biased region" description="Basic residues" evidence="5">
    <location>
        <begin position="99"/>
        <end position="110"/>
    </location>
</feature>
<feature type="compositionally biased region" description="Polar residues" evidence="5">
    <location>
        <begin position="50"/>
        <end position="77"/>
    </location>
</feature>
<accession>A0ABX8I3I8</accession>
<dbReference type="InterPro" id="IPR003656">
    <property type="entry name" value="Znf_BED"/>
</dbReference>